<dbReference type="Pfam" id="PF08659">
    <property type="entry name" value="KR"/>
    <property type="match status" value="1"/>
</dbReference>
<dbReference type="SMART" id="SM00822">
    <property type="entry name" value="PKS_KR"/>
    <property type="match status" value="1"/>
</dbReference>
<dbReference type="InterPro" id="IPR049552">
    <property type="entry name" value="PKS_DH_N"/>
</dbReference>
<dbReference type="InterPro" id="IPR057326">
    <property type="entry name" value="KR_dom"/>
</dbReference>
<dbReference type="RefSeq" id="WP_203152342.1">
    <property type="nucleotide sequence ID" value="NZ_JAEVHL010000422.1"/>
</dbReference>
<dbReference type="PANTHER" id="PTHR43775:SF51">
    <property type="entry name" value="INACTIVE PHENOLPHTHIOCEROL SYNTHESIS POLYKETIDE SYNTHASE TYPE I PKS1-RELATED"/>
    <property type="match status" value="1"/>
</dbReference>
<dbReference type="Gene3D" id="3.90.180.10">
    <property type="entry name" value="Medium-chain alcohol dehydrogenases, catalytic domain"/>
    <property type="match status" value="1"/>
</dbReference>
<dbReference type="EMBL" id="JAEVHL010000422">
    <property type="protein sequence ID" value="MBM0279998.1"/>
    <property type="molecule type" value="Genomic_DNA"/>
</dbReference>
<evidence type="ECO:0000313" key="4">
    <source>
        <dbReference type="EMBL" id="MBM0279998.1"/>
    </source>
</evidence>
<dbReference type="InterPro" id="IPR013154">
    <property type="entry name" value="ADH-like_N"/>
</dbReference>
<dbReference type="Pfam" id="PF08240">
    <property type="entry name" value="ADH_N"/>
    <property type="match status" value="1"/>
</dbReference>
<feature type="domain" description="PKS/mFAS DH" evidence="3">
    <location>
        <begin position="1"/>
        <end position="266"/>
    </location>
</feature>
<keyword evidence="1" id="KW-0808">Transferase</keyword>
<dbReference type="SMART" id="SM00829">
    <property type="entry name" value="PKS_ER"/>
    <property type="match status" value="1"/>
</dbReference>
<dbReference type="Gene3D" id="3.40.50.11460">
    <property type="match status" value="1"/>
</dbReference>
<dbReference type="InterPro" id="IPR036291">
    <property type="entry name" value="NAD(P)-bd_dom_sf"/>
</dbReference>
<keyword evidence="5" id="KW-1185">Reference proteome</keyword>
<dbReference type="SMART" id="SM00826">
    <property type="entry name" value="PKS_DH"/>
    <property type="match status" value="1"/>
</dbReference>
<dbReference type="CDD" id="cd05195">
    <property type="entry name" value="enoyl_red"/>
    <property type="match status" value="1"/>
</dbReference>
<reference evidence="4 5" key="1">
    <citation type="submission" date="2021-01" db="EMBL/GenBank/DDBJ databases">
        <title>Draft genome sequence of Micromonospora sp. strain STR1s_6.</title>
        <authorList>
            <person name="Karlyshev A."/>
            <person name="Jawad R."/>
        </authorList>
    </citation>
    <scope>NUCLEOTIDE SEQUENCE [LARGE SCALE GENOMIC DNA]</scope>
    <source>
        <strain evidence="4 5">STR1S-6</strain>
    </source>
</reference>
<gene>
    <name evidence="4" type="ORF">JM949_34970</name>
</gene>
<dbReference type="Pfam" id="PF13602">
    <property type="entry name" value="ADH_zinc_N_2"/>
    <property type="match status" value="1"/>
</dbReference>
<dbReference type="Pfam" id="PF22953">
    <property type="entry name" value="SpnB_Rossmann"/>
    <property type="match status" value="1"/>
</dbReference>
<feature type="region of interest" description="N-terminal hotdog fold" evidence="2">
    <location>
        <begin position="1"/>
        <end position="117"/>
    </location>
</feature>
<dbReference type="InterPro" id="IPR013968">
    <property type="entry name" value="PKS_KR"/>
</dbReference>
<dbReference type="SUPFAM" id="SSF51735">
    <property type="entry name" value="NAD(P)-binding Rossmann-fold domains"/>
    <property type="match status" value="3"/>
</dbReference>
<dbReference type="InterPro" id="IPR011032">
    <property type="entry name" value="GroES-like_sf"/>
</dbReference>
<dbReference type="CDD" id="cd08956">
    <property type="entry name" value="KR_3_FAS_SDR_x"/>
    <property type="match status" value="1"/>
</dbReference>
<dbReference type="Gene3D" id="3.40.50.720">
    <property type="entry name" value="NAD(P)-binding Rossmann-like Domain"/>
    <property type="match status" value="1"/>
</dbReference>
<dbReference type="InterPro" id="IPR055123">
    <property type="entry name" value="SpnB-like_Rossmann"/>
</dbReference>
<feature type="non-terminal residue" evidence="4">
    <location>
        <position position="1"/>
    </location>
</feature>
<feature type="active site" description="Proton donor; for dehydratase activity" evidence="2">
    <location>
        <position position="190"/>
    </location>
</feature>
<dbReference type="PANTHER" id="PTHR43775">
    <property type="entry name" value="FATTY ACID SYNTHASE"/>
    <property type="match status" value="1"/>
</dbReference>
<proteinExistence type="predicted"/>
<dbReference type="Pfam" id="PF21089">
    <property type="entry name" value="PKS_DH_N"/>
    <property type="match status" value="1"/>
</dbReference>
<dbReference type="SUPFAM" id="SSF50129">
    <property type="entry name" value="GroES-like"/>
    <property type="match status" value="1"/>
</dbReference>
<dbReference type="InterPro" id="IPR020843">
    <property type="entry name" value="ER"/>
</dbReference>
<sequence length="998" mass="102303">IFMPNVVSVAAVAIGSGVRDVPWLADHAIGGTVLVPGTALLELAVRAAEETGGDRVEELVLRTPLTPGRDAVQVQVVVGSAGPSGERPLSVHSRPVDGDHDWITHATGVLRSGEPAPAFDLADWPPPNAESVPIEGLYERLAAAGHGYGPAFRGLRAVWRRAGEIFAEVQLPGALHADAARYGLHPALLDAALHAAVAVPGDTGPPRLPFAWTGVQLHAVGAAALRVRLVPTAVDQLAVQVADEAGRPVASVEALTTRAVPAGLLAATGVARRQLLHRLDWVALPPAPTGPDRPWAVLDDDLGLGAALFTAGVHLTAADQQPAVTLAAVGDAGAEVPDAAAVHAAVHRVLGIVRTWLGAVSAADSHLVIVTRAAVPVRDGAAVDLAYASVWGLLRSAQTENPGRLTVLDVDDDSWAALPGVLVAALAAGEPQVALRDGIGYVPRVLPDDADALLEPPPGAGAWRLEVAGAGGTGVGDLVLAPAPEATAPLAAGQVRIAVHAAGVNFRDVLITLGMYPQQSLLGGEGAGVVLEVGPGVTDLTPGDRVMGLFAACGAFGPVAVTDHRLVVPVPLGWSFAEAATVPVAFLTAYQGLVELAGLRAGESVLIHAASGGVGMAAVQIAEHLGAEVYGTASPPKWPALRAAGLPDERIANSRTLDFADSFRQATGGQGVDVVLNALAGDFVDASVRLLPRGGRFLEMGKTDLRDPATMPAGVTYRAFDLNEAGPDLLGAMLRKLLDLFANGALRPLPVTRWNVRRASAALRHLSQARHVGKVVLTVPALDVDGAVLVTGATGALGRLVARHLVTAHGVRRLLLLSRSGGAEDLVTELTALGADVTPRACDVADRAALAAVLAEHPVDAVFHVAGVLADGLADTLTADQVDRVLRPKVDGAINLHELTTGLRAFVLFSAASGVLGGPGQANYAAANTFLDALAGHRRAQGLTATSLAWGLWAPASGMAELSDADRNRMARGGILPLAAEQGLALLDAALSRDEPVL</sequence>
<accession>A0ABS1YRC1</accession>
<dbReference type="InterPro" id="IPR049900">
    <property type="entry name" value="PKS_mFAS_DH"/>
</dbReference>
<name>A0ABS1YRC1_9ACTN</name>
<dbReference type="InterPro" id="IPR020807">
    <property type="entry name" value="PKS_DH"/>
</dbReference>
<protein>
    <submittedName>
        <fullName evidence="4">SDR family NAD(P)-dependent oxidoreductase</fullName>
    </submittedName>
</protein>
<dbReference type="Gene3D" id="3.10.129.110">
    <property type="entry name" value="Polyketide synthase dehydratase"/>
    <property type="match status" value="1"/>
</dbReference>
<dbReference type="Proteomes" id="UP000622245">
    <property type="component" value="Unassembled WGS sequence"/>
</dbReference>
<dbReference type="PROSITE" id="PS52019">
    <property type="entry name" value="PKS_MFAS_DH"/>
    <property type="match status" value="1"/>
</dbReference>
<dbReference type="InterPro" id="IPR042104">
    <property type="entry name" value="PKS_dehydratase_sf"/>
</dbReference>
<evidence type="ECO:0000256" key="1">
    <source>
        <dbReference type="ARBA" id="ARBA00022679"/>
    </source>
</evidence>
<evidence type="ECO:0000259" key="3">
    <source>
        <dbReference type="PROSITE" id="PS52019"/>
    </source>
</evidence>
<dbReference type="Pfam" id="PF14765">
    <property type="entry name" value="PS-DH"/>
    <property type="match status" value="1"/>
</dbReference>
<feature type="non-terminal residue" evidence="4">
    <location>
        <position position="998"/>
    </location>
</feature>
<evidence type="ECO:0000256" key="2">
    <source>
        <dbReference type="PROSITE-ProRule" id="PRU01363"/>
    </source>
</evidence>
<evidence type="ECO:0000313" key="5">
    <source>
        <dbReference type="Proteomes" id="UP000622245"/>
    </source>
</evidence>
<comment type="caution">
    <text evidence="4">The sequence shown here is derived from an EMBL/GenBank/DDBJ whole genome shotgun (WGS) entry which is preliminary data.</text>
</comment>
<organism evidence="4 5">
    <name type="scientific">Micromonospora tarensis</name>
    <dbReference type="NCBI Taxonomy" id="2806100"/>
    <lineage>
        <taxon>Bacteria</taxon>
        <taxon>Bacillati</taxon>
        <taxon>Actinomycetota</taxon>
        <taxon>Actinomycetes</taxon>
        <taxon>Micromonosporales</taxon>
        <taxon>Micromonosporaceae</taxon>
        <taxon>Micromonospora</taxon>
    </lineage>
</organism>
<dbReference type="InterPro" id="IPR050091">
    <property type="entry name" value="PKS_NRPS_Biosynth_Enz"/>
</dbReference>
<dbReference type="InterPro" id="IPR049551">
    <property type="entry name" value="PKS_DH_C"/>
</dbReference>
<feature type="region of interest" description="C-terminal hotdog fold" evidence="2">
    <location>
        <begin position="129"/>
        <end position="266"/>
    </location>
</feature>
<feature type="active site" description="Proton acceptor; for dehydratase activity" evidence="2">
    <location>
        <position position="27"/>
    </location>
</feature>